<feature type="compositionally biased region" description="Basic and acidic residues" evidence="2">
    <location>
        <begin position="204"/>
        <end position="220"/>
    </location>
</feature>
<keyword evidence="1" id="KW-0175">Coiled coil</keyword>
<feature type="region of interest" description="Disordered" evidence="2">
    <location>
        <begin position="362"/>
        <end position="399"/>
    </location>
</feature>
<gene>
    <name evidence="3" type="ORF">EVOR1521_LOCUS20089</name>
</gene>
<protein>
    <submittedName>
        <fullName evidence="3">Uncharacterized protein</fullName>
    </submittedName>
</protein>
<evidence type="ECO:0000313" key="4">
    <source>
        <dbReference type="Proteomes" id="UP001178507"/>
    </source>
</evidence>
<dbReference type="EMBL" id="CAUJNA010003207">
    <property type="protein sequence ID" value="CAJ1395716.1"/>
    <property type="molecule type" value="Genomic_DNA"/>
</dbReference>
<feature type="region of interest" description="Disordered" evidence="2">
    <location>
        <begin position="195"/>
        <end position="238"/>
    </location>
</feature>
<name>A0AA36IZH2_9DINO</name>
<feature type="coiled-coil region" evidence="1">
    <location>
        <begin position="244"/>
        <end position="317"/>
    </location>
</feature>
<comment type="caution">
    <text evidence="3">The sequence shown here is derived from an EMBL/GenBank/DDBJ whole genome shotgun (WGS) entry which is preliminary data.</text>
</comment>
<organism evidence="3 4">
    <name type="scientific">Effrenium voratum</name>
    <dbReference type="NCBI Taxonomy" id="2562239"/>
    <lineage>
        <taxon>Eukaryota</taxon>
        <taxon>Sar</taxon>
        <taxon>Alveolata</taxon>
        <taxon>Dinophyceae</taxon>
        <taxon>Suessiales</taxon>
        <taxon>Symbiodiniaceae</taxon>
        <taxon>Effrenium</taxon>
    </lineage>
</organism>
<dbReference type="AlphaFoldDB" id="A0AA36IZH2"/>
<accession>A0AA36IZH2</accession>
<evidence type="ECO:0000256" key="1">
    <source>
        <dbReference type="SAM" id="Coils"/>
    </source>
</evidence>
<proteinExistence type="predicted"/>
<sequence>MGAAASGGWFFSETVQVVLVLNDARNVSLLPGEELSALIHLDPNDSGSYVLTRECPANLSVSSTKILAVEFRGIVQGLQDTARCLGEITLPLHHIARQCAGNLVQVWLPLQPSLLAQEEEHIEHFDKALLKAARDPRKPMVCISLYAGSIPQASKDYLFKAPASEKAKRFLGLQQSHSQHARMLQALYREVRSQAHQSALDSSNRSKDGLADSWSRREAFDLPSPEMRNLSEKEASPRVLQETMASLREEIKETTAAANERINKAGENIATLKEMINDKQVELIQRKKEVQRLWHDAESVKLENEKLEVQLARASMRSPTAAEGAEVDGLRKEAQNLATQKEALLLILRDFYGAMGQEPPALSTMVSKHQSRTKKEPEKAAEPSGYAQQEQARSEAWTNMLPRPSELLLSGMLEERCSLSR</sequence>
<dbReference type="Proteomes" id="UP001178507">
    <property type="component" value="Unassembled WGS sequence"/>
</dbReference>
<evidence type="ECO:0000256" key="2">
    <source>
        <dbReference type="SAM" id="MobiDB-lite"/>
    </source>
</evidence>
<reference evidence="3" key="1">
    <citation type="submission" date="2023-08" db="EMBL/GenBank/DDBJ databases">
        <authorList>
            <person name="Chen Y."/>
            <person name="Shah S."/>
            <person name="Dougan E. K."/>
            <person name="Thang M."/>
            <person name="Chan C."/>
        </authorList>
    </citation>
    <scope>NUCLEOTIDE SEQUENCE</scope>
</reference>
<keyword evidence="4" id="KW-1185">Reference proteome</keyword>
<evidence type="ECO:0000313" key="3">
    <source>
        <dbReference type="EMBL" id="CAJ1395716.1"/>
    </source>
</evidence>